<gene>
    <name evidence="3" type="primary">LOC103512573</name>
</gene>
<dbReference type="KEGG" id="dci:103512573"/>
<dbReference type="InterPro" id="IPR050149">
    <property type="entry name" value="Collagen_superfamily"/>
</dbReference>
<dbReference type="GO" id="GO:0030198">
    <property type="term" value="P:extracellular matrix organization"/>
    <property type="evidence" value="ECO:0007669"/>
    <property type="project" value="TreeGrafter"/>
</dbReference>
<feature type="compositionally biased region" description="Basic and acidic residues" evidence="1">
    <location>
        <begin position="183"/>
        <end position="192"/>
    </location>
</feature>
<feature type="compositionally biased region" description="Pro residues" evidence="1">
    <location>
        <begin position="323"/>
        <end position="332"/>
    </location>
</feature>
<dbReference type="PANTHER" id="PTHR24023:SF1082">
    <property type="entry name" value="COLLAGEN TRIPLE HELIX REPEAT"/>
    <property type="match status" value="1"/>
</dbReference>
<dbReference type="InterPro" id="IPR008160">
    <property type="entry name" value="Collagen"/>
</dbReference>
<dbReference type="Proteomes" id="UP000079169">
    <property type="component" value="Unplaced"/>
</dbReference>
<dbReference type="STRING" id="121845.A0A1S4EFL1"/>
<dbReference type="AlphaFoldDB" id="A0A1S4EFL1"/>
<organism evidence="2 3">
    <name type="scientific">Diaphorina citri</name>
    <name type="common">Asian citrus psyllid</name>
    <dbReference type="NCBI Taxonomy" id="121845"/>
    <lineage>
        <taxon>Eukaryota</taxon>
        <taxon>Metazoa</taxon>
        <taxon>Ecdysozoa</taxon>
        <taxon>Arthropoda</taxon>
        <taxon>Hexapoda</taxon>
        <taxon>Insecta</taxon>
        <taxon>Pterygota</taxon>
        <taxon>Neoptera</taxon>
        <taxon>Paraneoptera</taxon>
        <taxon>Hemiptera</taxon>
        <taxon>Sternorrhyncha</taxon>
        <taxon>Psylloidea</taxon>
        <taxon>Psyllidae</taxon>
        <taxon>Diaphorininae</taxon>
        <taxon>Diaphorina</taxon>
    </lineage>
</organism>
<dbReference type="Gene3D" id="2.60.120.200">
    <property type="match status" value="1"/>
</dbReference>
<dbReference type="RefSeq" id="XP_017300948.2">
    <property type="nucleotide sequence ID" value="XM_017445459.2"/>
</dbReference>
<feature type="region of interest" description="Disordered" evidence="1">
    <location>
        <begin position="106"/>
        <end position="140"/>
    </location>
</feature>
<dbReference type="PANTHER" id="PTHR24023">
    <property type="entry name" value="COLLAGEN ALPHA"/>
    <property type="match status" value="1"/>
</dbReference>
<proteinExistence type="predicted"/>
<feature type="compositionally biased region" description="Low complexity" evidence="1">
    <location>
        <begin position="359"/>
        <end position="368"/>
    </location>
</feature>
<evidence type="ECO:0000256" key="1">
    <source>
        <dbReference type="SAM" id="MobiDB-lite"/>
    </source>
</evidence>
<dbReference type="InterPro" id="IPR013320">
    <property type="entry name" value="ConA-like_dom_sf"/>
</dbReference>
<dbReference type="PaxDb" id="121845-A0A1S4EFL1"/>
<dbReference type="Pfam" id="PF01391">
    <property type="entry name" value="Collagen"/>
    <property type="match status" value="1"/>
</dbReference>
<keyword evidence="2" id="KW-1185">Reference proteome</keyword>
<reference evidence="3" key="1">
    <citation type="submission" date="2025-08" db="UniProtKB">
        <authorList>
            <consortium name="RefSeq"/>
        </authorList>
    </citation>
    <scope>IDENTIFICATION</scope>
</reference>
<feature type="compositionally biased region" description="Low complexity" evidence="1">
    <location>
        <begin position="118"/>
        <end position="128"/>
    </location>
</feature>
<feature type="region of interest" description="Disordered" evidence="1">
    <location>
        <begin position="159"/>
        <end position="382"/>
    </location>
</feature>
<dbReference type="SUPFAM" id="SSF49899">
    <property type="entry name" value="Concanavalin A-like lectins/glucanases"/>
    <property type="match status" value="1"/>
</dbReference>
<protein>
    <submittedName>
        <fullName evidence="3">Collagen alpha-1(IX) chain-like</fullName>
    </submittedName>
</protein>
<name>A0A1S4EFL1_DIACI</name>
<evidence type="ECO:0000313" key="3">
    <source>
        <dbReference type="RefSeq" id="XP_017300948.2"/>
    </source>
</evidence>
<evidence type="ECO:0000313" key="2">
    <source>
        <dbReference type="Proteomes" id="UP000079169"/>
    </source>
</evidence>
<dbReference type="GO" id="GO:0031012">
    <property type="term" value="C:extracellular matrix"/>
    <property type="evidence" value="ECO:0007669"/>
    <property type="project" value="TreeGrafter"/>
</dbReference>
<dbReference type="GO" id="GO:0030020">
    <property type="term" value="F:extracellular matrix structural constituent conferring tensile strength"/>
    <property type="evidence" value="ECO:0007669"/>
    <property type="project" value="TreeGrafter"/>
</dbReference>
<accession>A0A1S4EFL1</accession>
<dbReference type="GeneID" id="103512573"/>
<sequence length="423" mass="44411">MPHVFNRAIVFDGVPASLFDHNWHKVQLSVSNYQVRLFIDCQEHPRRSEYGLNQYFKGANAVNATGSIGLMNSNTRETLPVDLQWMSISCDPNRPLREQCEEIPRASHHPYPQPPSYSQPSSYPQSPSIKGPPAYPPSSVKGPSAVIIPINPCISNCPPPISGIPGPKGDKGEPQPPALRGYPPEKGEKGQKGDSVVNYSYPGIKGDKGDRGFPGIEGRPGQKGEPGQASGVGGWSIPGPPGERGAKGQAGERGPQGFPGSNGAPGQKGEPGELGRPGFQGPLGPVGPPGPQGPHGFPGADGPPGQCTCNLEEIDTSKLIGPPGRPGYPGPPGDKGYTGEKGQDGLPGTPGQPGKDGAPGLPGNVGPRGVPGPMGPPGVPAEPYLREHEIRDMCGAMIKEHLADLIFFFFRMFGRINCNCIEV</sequence>
<dbReference type="GO" id="GO:0005615">
    <property type="term" value="C:extracellular space"/>
    <property type="evidence" value="ECO:0007669"/>
    <property type="project" value="TreeGrafter"/>
</dbReference>